<keyword evidence="5" id="KW-1185">Reference proteome</keyword>
<accession>A0A1D1VVP0</accession>
<dbReference type="GO" id="GO:0005634">
    <property type="term" value="C:nucleus"/>
    <property type="evidence" value="ECO:0007669"/>
    <property type="project" value="UniProtKB-SubCell"/>
</dbReference>
<dbReference type="Proteomes" id="UP000186922">
    <property type="component" value="Unassembled WGS sequence"/>
</dbReference>
<dbReference type="OrthoDB" id="8191755at2759"/>
<evidence type="ECO:0000313" key="5">
    <source>
        <dbReference type="Proteomes" id="UP000186922"/>
    </source>
</evidence>
<dbReference type="PANTHER" id="PTHR19303:SF57">
    <property type="entry name" value="HTH CENPB-TYPE DOMAIN-CONTAINING PROTEIN"/>
    <property type="match status" value="1"/>
</dbReference>
<evidence type="ECO:0000256" key="3">
    <source>
        <dbReference type="SAM" id="MobiDB-lite"/>
    </source>
</evidence>
<proteinExistence type="predicted"/>
<organism evidence="4 5">
    <name type="scientific">Ramazzottius varieornatus</name>
    <name type="common">Water bear</name>
    <name type="synonym">Tardigrade</name>
    <dbReference type="NCBI Taxonomy" id="947166"/>
    <lineage>
        <taxon>Eukaryota</taxon>
        <taxon>Metazoa</taxon>
        <taxon>Ecdysozoa</taxon>
        <taxon>Tardigrada</taxon>
        <taxon>Eutardigrada</taxon>
        <taxon>Parachela</taxon>
        <taxon>Hypsibioidea</taxon>
        <taxon>Ramazzottiidae</taxon>
        <taxon>Ramazzottius</taxon>
    </lineage>
</organism>
<evidence type="ECO:0000256" key="1">
    <source>
        <dbReference type="ARBA" id="ARBA00004123"/>
    </source>
</evidence>
<feature type="coiled-coil region" evidence="2">
    <location>
        <begin position="467"/>
        <end position="501"/>
    </location>
</feature>
<dbReference type="GO" id="GO:0003677">
    <property type="term" value="F:DNA binding"/>
    <property type="evidence" value="ECO:0007669"/>
    <property type="project" value="TreeGrafter"/>
</dbReference>
<comment type="caution">
    <text evidence="4">The sequence shown here is derived from an EMBL/GenBank/DDBJ whole genome shotgun (WGS) entry which is preliminary data.</text>
</comment>
<name>A0A1D1VVP0_RAMVA</name>
<gene>
    <name evidence="4" type="primary">RvY_15198-1</name>
    <name evidence="4" type="synonym">RvY_15198.1</name>
    <name evidence="4" type="ORF">RvY_15198</name>
</gene>
<evidence type="ECO:0000313" key="4">
    <source>
        <dbReference type="EMBL" id="GAV05006.1"/>
    </source>
</evidence>
<comment type="subcellular location">
    <subcellularLocation>
        <location evidence="1">Nucleus</location>
    </subcellularLocation>
</comment>
<dbReference type="EMBL" id="BDGG01000011">
    <property type="protein sequence ID" value="GAV05006.1"/>
    <property type="molecule type" value="Genomic_DNA"/>
</dbReference>
<dbReference type="AlphaFoldDB" id="A0A1D1VVP0"/>
<sequence>MASSKLKTAAEVSRELMDSALYAVKKSGVSKKLAAKLFGVSRTTLGRRLQNPRPERHGGRTKFPAQVEDELVDLLTSCCIMGIPLNRYHCYQLFSQVAIELGLKNTACSSTSFKNFLKRHKSLSLRISHASNRKQNREWTMEVCEQYISKLQKLKDGGFLDAPEQIWNLDETAFDTSQVADTVVGVKGLKLVPSQFNGNAKECVTVLPCGNAAGLQLKFLALYSGKLHIQSRLQDTHNMCYHAVNVSGYMDQLIFANYVKTVVFPAMTAEKVTKDTFLSHLVMLWFKTEGCPEQFAFDVGPTLQSGFARCGLYPFSPVTIRATVKPFNDPTVLESGIRTIEPDQNHDELFELLARRYHITSSDHHAEVKEFVENVQRGVTPASALARALAKSLMDDAPRKKRLQKNTMLNLKAGALITSDEFVETVEKMQADSAAKKAALKAADAATKAASKAAGKVTASAAEKAARKAEKAAVKVAEKTAKAAEKAATQAAKAVEKAAAKLAARDAKLSRIQKRKTVDDIPPPKRARKETCKA</sequence>
<feature type="region of interest" description="Disordered" evidence="3">
    <location>
        <begin position="505"/>
        <end position="534"/>
    </location>
</feature>
<dbReference type="InterPro" id="IPR009057">
    <property type="entry name" value="Homeodomain-like_sf"/>
</dbReference>
<reference evidence="4 5" key="1">
    <citation type="journal article" date="2016" name="Nat. Commun.">
        <title>Extremotolerant tardigrade genome and improved radiotolerance of human cultured cells by tardigrade-unique protein.</title>
        <authorList>
            <person name="Hashimoto T."/>
            <person name="Horikawa D.D."/>
            <person name="Saito Y."/>
            <person name="Kuwahara H."/>
            <person name="Kozuka-Hata H."/>
            <person name="Shin-I T."/>
            <person name="Minakuchi Y."/>
            <person name="Ohishi K."/>
            <person name="Motoyama A."/>
            <person name="Aizu T."/>
            <person name="Enomoto A."/>
            <person name="Kondo K."/>
            <person name="Tanaka S."/>
            <person name="Hara Y."/>
            <person name="Koshikawa S."/>
            <person name="Sagara H."/>
            <person name="Miura T."/>
            <person name="Yokobori S."/>
            <person name="Miyagawa K."/>
            <person name="Suzuki Y."/>
            <person name="Kubo T."/>
            <person name="Oyama M."/>
            <person name="Kohara Y."/>
            <person name="Fujiyama A."/>
            <person name="Arakawa K."/>
            <person name="Katayama T."/>
            <person name="Toyoda A."/>
            <person name="Kunieda T."/>
        </authorList>
    </citation>
    <scope>NUCLEOTIDE SEQUENCE [LARGE SCALE GENOMIC DNA]</scope>
    <source>
        <strain evidence="4 5">YOKOZUNA-1</strain>
    </source>
</reference>
<dbReference type="SUPFAM" id="SSF46689">
    <property type="entry name" value="Homeodomain-like"/>
    <property type="match status" value="1"/>
</dbReference>
<protein>
    <submittedName>
        <fullName evidence="4">Uncharacterized protein</fullName>
    </submittedName>
</protein>
<feature type="compositionally biased region" description="Basic and acidic residues" evidence="3">
    <location>
        <begin position="516"/>
        <end position="534"/>
    </location>
</feature>
<dbReference type="PANTHER" id="PTHR19303">
    <property type="entry name" value="TRANSPOSON"/>
    <property type="match status" value="1"/>
</dbReference>
<dbReference type="InterPro" id="IPR050863">
    <property type="entry name" value="CenT-Element_Derived"/>
</dbReference>
<evidence type="ECO:0000256" key="2">
    <source>
        <dbReference type="SAM" id="Coils"/>
    </source>
</evidence>
<keyword evidence="2" id="KW-0175">Coiled coil</keyword>